<organism evidence="1 2">
    <name type="scientific">Trifolium medium</name>
    <dbReference type="NCBI Taxonomy" id="97028"/>
    <lineage>
        <taxon>Eukaryota</taxon>
        <taxon>Viridiplantae</taxon>
        <taxon>Streptophyta</taxon>
        <taxon>Embryophyta</taxon>
        <taxon>Tracheophyta</taxon>
        <taxon>Spermatophyta</taxon>
        <taxon>Magnoliopsida</taxon>
        <taxon>eudicotyledons</taxon>
        <taxon>Gunneridae</taxon>
        <taxon>Pentapetalae</taxon>
        <taxon>rosids</taxon>
        <taxon>fabids</taxon>
        <taxon>Fabales</taxon>
        <taxon>Fabaceae</taxon>
        <taxon>Papilionoideae</taxon>
        <taxon>50 kb inversion clade</taxon>
        <taxon>NPAAA clade</taxon>
        <taxon>Hologalegina</taxon>
        <taxon>IRL clade</taxon>
        <taxon>Trifolieae</taxon>
        <taxon>Trifolium</taxon>
    </lineage>
</organism>
<comment type="caution">
    <text evidence="1">The sequence shown here is derived from an EMBL/GenBank/DDBJ whole genome shotgun (WGS) entry which is preliminary data.</text>
</comment>
<reference evidence="1 2" key="1">
    <citation type="journal article" date="2018" name="Front. Plant Sci.">
        <title>Red Clover (Trifolium pratense) and Zigzag Clover (T. medium) - A Picture of Genomic Similarities and Differences.</title>
        <authorList>
            <person name="Dluhosova J."/>
            <person name="Istvanek J."/>
            <person name="Nedelnik J."/>
            <person name="Repkova J."/>
        </authorList>
    </citation>
    <scope>NUCLEOTIDE SEQUENCE [LARGE SCALE GENOMIC DNA]</scope>
    <source>
        <strain evidence="2">cv. 10/8</strain>
        <tissue evidence="1">Leaf</tissue>
    </source>
</reference>
<dbReference type="Proteomes" id="UP000265520">
    <property type="component" value="Unassembled WGS sequence"/>
</dbReference>
<accession>A0A392QDB9</accession>
<evidence type="ECO:0000313" key="2">
    <source>
        <dbReference type="Proteomes" id="UP000265520"/>
    </source>
</evidence>
<protein>
    <submittedName>
        <fullName evidence="1">Katanin p60 ATPase-containing subunit</fullName>
    </submittedName>
</protein>
<sequence length="120" mass="13117">MASGAKLYLLLKTTSLQKLGSGLINQFQMAMILEAISKMIMANHLQRIESSGGDDDKVAINEIFEVASNQCKSGALVLFIKDIEKAMVGNTDVLKSKFETLPQNIVVIGSNTQLDSRKEK</sequence>
<keyword evidence="2" id="KW-1185">Reference proteome</keyword>
<name>A0A392QDB9_9FABA</name>
<evidence type="ECO:0000313" key="1">
    <source>
        <dbReference type="EMBL" id="MCI21730.1"/>
    </source>
</evidence>
<feature type="non-terminal residue" evidence="1">
    <location>
        <position position="120"/>
    </location>
</feature>
<dbReference type="EMBL" id="LXQA010126484">
    <property type="protein sequence ID" value="MCI21730.1"/>
    <property type="molecule type" value="Genomic_DNA"/>
</dbReference>
<dbReference type="AlphaFoldDB" id="A0A392QDB9"/>
<proteinExistence type="predicted"/>